<evidence type="ECO:0008006" key="3">
    <source>
        <dbReference type="Google" id="ProtNLM"/>
    </source>
</evidence>
<evidence type="ECO:0000256" key="1">
    <source>
        <dbReference type="SAM" id="Coils"/>
    </source>
</evidence>
<keyword evidence="1" id="KW-0175">Coiled coil</keyword>
<sequence length="131" mass="15007">MDDNGDNVIQLVQPKSEEEKLLNVVITERKSTGQKYCKHNQTQISEANRTLTCRQCGSILDPFEVILDRARNAENIVFEIKSLYAKRDELRESVANLEREEKNAKARLRSARTSILFAENDLKNAEQGVKQ</sequence>
<proteinExistence type="predicted"/>
<gene>
    <name evidence="2" type="ORF">G8Z49_004606</name>
</gene>
<name>A0A761M6C8_SALER</name>
<reference evidence="2" key="2">
    <citation type="submission" date="2020-02" db="EMBL/GenBank/DDBJ databases">
        <authorList>
            <consortium name="NCBI Pathogen Detection Project"/>
        </authorList>
    </citation>
    <scope>NUCLEOTIDE SEQUENCE</scope>
    <source>
        <strain evidence="2">MA.CK_07/00004777</strain>
    </source>
</reference>
<protein>
    <recommendedName>
        <fullName evidence="3">Bacteriophage protein</fullName>
    </recommendedName>
</protein>
<dbReference type="EMBL" id="DAAXYZ010000019">
    <property type="protein sequence ID" value="HAG3179136.1"/>
    <property type="molecule type" value="Genomic_DNA"/>
</dbReference>
<organism evidence="2">
    <name type="scientific">Salmonella enterica</name>
    <name type="common">Salmonella choleraesuis</name>
    <dbReference type="NCBI Taxonomy" id="28901"/>
    <lineage>
        <taxon>Bacteria</taxon>
        <taxon>Pseudomonadati</taxon>
        <taxon>Pseudomonadota</taxon>
        <taxon>Gammaproteobacteria</taxon>
        <taxon>Enterobacterales</taxon>
        <taxon>Enterobacteriaceae</taxon>
        <taxon>Salmonella</taxon>
    </lineage>
</organism>
<reference evidence="2" key="1">
    <citation type="journal article" date="2018" name="Genome Biol.">
        <title>SKESA: strategic k-mer extension for scrupulous assemblies.</title>
        <authorList>
            <person name="Souvorov A."/>
            <person name="Agarwala R."/>
            <person name="Lipman D.J."/>
        </authorList>
    </citation>
    <scope>NUCLEOTIDE SEQUENCE</scope>
    <source>
        <strain evidence="2">MA.CK_07/00004777</strain>
    </source>
</reference>
<dbReference type="AlphaFoldDB" id="A0A761M6C8"/>
<feature type="coiled-coil region" evidence="1">
    <location>
        <begin position="80"/>
        <end position="114"/>
    </location>
</feature>
<accession>A0A761M6C8</accession>
<evidence type="ECO:0000313" key="2">
    <source>
        <dbReference type="EMBL" id="HAG3179136.1"/>
    </source>
</evidence>
<comment type="caution">
    <text evidence="2">The sequence shown here is derived from an EMBL/GenBank/DDBJ whole genome shotgun (WGS) entry which is preliminary data.</text>
</comment>